<keyword evidence="4" id="KW-1185">Reference proteome</keyword>
<reference evidence="3 4" key="1">
    <citation type="submission" date="2019-05" db="EMBL/GenBank/DDBJ databases">
        <title>Panacibacter sp. strain 17mud1-8 Genome sequencing and assembly.</title>
        <authorList>
            <person name="Chhetri G."/>
        </authorList>
    </citation>
    <scope>NUCLEOTIDE SEQUENCE [LARGE SCALE GENOMIC DNA]</scope>
    <source>
        <strain evidence="3 4">17mud1-8</strain>
    </source>
</reference>
<dbReference type="Proteomes" id="UP000305848">
    <property type="component" value="Unassembled WGS sequence"/>
</dbReference>
<keyword evidence="1" id="KW-0812">Transmembrane</keyword>
<dbReference type="RefSeq" id="WP_137259853.1">
    <property type="nucleotide sequence ID" value="NZ_SZQL01000001.1"/>
</dbReference>
<feature type="transmembrane region" description="Helical" evidence="1">
    <location>
        <begin position="12"/>
        <end position="33"/>
    </location>
</feature>
<proteinExistence type="predicted"/>
<feature type="domain" description="DUF1206" evidence="2">
    <location>
        <begin position="12"/>
        <end position="79"/>
    </location>
</feature>
<name>A0A4V5UV49_9BACT</name>
<dbReference type="AlphaFoldDB" id="A0A4V5UV49"/>
<dbReference type="Pfam" id="PF06724">
    <property type="entry name" value="DUF1206"/>
    <property type="match status" value="2"/>
</dbReference>
<organism evidence="3 4">
    <name type="scientific">Ilyomonas limi</name>
    <dbReference type="NCBI Taxonomy" id="2575867"/>
    <lineage>
        <taxon>Bacteria</taxon>
        <taxon>Pseudomonadati</taxon>
        <taxon>Bacteroidota</taxon>
        <taxon>Chitinophagia</taxon>
        <taxon>Chitinophagales</taxon>
        <taxon>Chitinophagaceae</taxon>
        <taxon>Ilyomonas</taxon>
    </lineage>
</organism>
<dbReference type="EMBL" id="SZQL01000001">
    <property type="protein sequence ID" value="TKK71613.1"/>
    <property type="molecule type" value="Genomic_DNA"/>
</dbReference>
<evidence type="ECO:0000259" key="2">
    <source>
        <dbReference type="Pfam" id="PF06724"/>
    </source>
</evidence>
<keyword evidence="1" id="KW-0472">Membrane</keyword>
<dbReference type="OrthoDB" id="5702018at2"/>
<feature type="domain" description="DUF1206" evidence="2">
    <location>
        <begin position="193"/>
        <end position="258"/>
    </location>
</feature>
<keyword evidence="1" id="KW-1133">Transmembrane helix</keyword>
<evidence type="ECO:0000313" key="4">
    <source>
        <dbReference type="Proteomes" id="UP000305848"/>
    </source>
</evidence>
<evidence type="ECO:0000313" key="3">
    <source>
        <dbReference type="EMBL" id="TKK71613.1"/>
    </source>
</evidence>
<feature type="transmembrane region" description="Helical" evidence="1">
    <location>
        <begin position="186"/>
        <end position="214"/>
    </location>
</feature>
<feature type="transmembrane region" description="Helical" evidence="1">
    <location>
        <begin position="234"/>
        <end position="259"/>
    </location>
</feature>
<feature type="transmembrane region" description="Helical" evidence="1">
    <location>
        <begin position="57"/>
        <end position="75"/>
    </location>
</feature>
<dbReference type="InterPro" id="IPR009597">
    <property type="entry name" value="DUF1206"/>
</dbReference>
<accession>A0A4V5UV49</accession>
<protein>
    <submittedName>
        <fullName evidence="3">DUF1206 domain-containing protein</fullName>
    </submittedName>
</protein>
<feature type="transmembrane region" description="Helical" evidence="1">
    <location>
        <begin position="142"/>
        <end position="166"/>
    </location>
</feature>
<gene>
    <name evidence="3" type="ORF">FC093_00900</name>
</gene>
<evidence type="ECO:0000256" key="1">
    <source>
        <dbReference type="SAM" id="Phobius"/>
    </source>
</evidence>
<sequence length="269" mass="29351">MKRKWLRALTLVGCFSTGIIYGSIGVIAILSLLKLKNGGADESSFFVLLEGFAPGRVLNWVIIAGAVCFIVWRFYEAFADPYKLGNGAKAILLRTGTAFSSGADAFIAVSALQALFSKQVASLTGEPTRQRSMVAHLLETDWGRVVVFATGFIVAVTALVLLFYGLSSRFTETIKSNDFTKRWKRVVHGIAYFGYFSRGVILGVTGFFFLKAAFKGNSGYVVNTDKAFDFIGDHIGVAAFFIIAMGTISYGLYMFILGLHYDVDAGKNK</sequence>
<feature type="transmembrane region" description="Helical" evidence="1">
    <location>
        <begin position="96"/>
        <end position="116"/>
    </location>
</feature>
<comment type="caution">
    <text evidence="3">The sequence shown here is derived from an EMBL/GenBank/DDBJ whole genome shotgun (WGS) entry which is preliminary data.</text>
</comment>